<keyword evidence="3" id="KW-1185">Reference proteome</keyword>
<evidence type="ECO:0000256" key="1">
    <source>
        <dbReference type="SAM" id="MobiDB-lite"/>
    </source>
</evidence>
<evidence type="ECO:0000313" key="3">
    <source>
        <dbReference type="Proteomes" id="UP001189429"/>
    </source>
</evidence>
<feature type="region of interest" description="Disordered" evidence="1">
    <location>
        <begin position="125"/>
        <end position="165"/>
    </location>
</feature>
<organism evidence="2 3">
    <name type="scientific">Prorocentrum cordatum</name>
    <dbReference type="NCBI Taxonomy" id="2364126"/>
    <lineage>
        <taxon>Eukaryota</taxon>
        <taxon>Sar</taxon>
        <taxon>Alveolata</taxon>
        <taxon>Dinophyceae</taxon>
        <taxon>Prorocentrales</taxon>
        <taxon>Prorocentraceae</taxon>
        <taxon>Prorocentrum</taxon>
    </lineage>
</organism>
<feature type="compositionally biased region" description="Low complexity" evidence="1">
    <location>
        <begin position="1"/>
        <end position="16"/>
    </location>
</feature>
<dbReference type="EMBL" id="CAUYUJ010018340">
    <property type="protein sequence ID" value="CAK0882801.1"/>
    <property type="molecule type" value="Genomic_DNA"/>
</dbReference>
<name>A0ABN9W9C6_9DINO</name>
<gene>
    <name evidence="2" type="ORF">PCOR1329_LOCUS65217</name>
</gene>
<protein>
    <submittedName>
        <fullName evidence="2">Uncharacterized protein</fullName>
    </submittedName>
</protein>
<dbReference type="Proteomes" id="UP001189429">
    <property type="component" value="Unassembled WGS sequence"/>
</dbReference>
<sequence>GVEVPGSPSGTSGSSVRETGTQATIDVNGTAAVRATAMTSTTTEIVIVTGVGALMIEMTAESVILMAIVGIEIGVMRRELADRDPEYRAFVKDKKDRAEEMQLRRQGEYIAAAMKTAFGDRISKLEGDKDKDKDTSRDKEKDDNTKRTWTPTPVAEPPDAGDIMGRPEVGWLQSVIGKKCSLPGKLTWGQATKMLEEAMKDKVVVGQCNKCIEAHFPRKQVPASKTKKAMMVLNIIN</sequence>
<feature type="compositionally biased region" description="Basic and acidic residues" evidence="1">
    <location>
        <begin position="125"/>
        <end position="146"/>
    </location>
</feature>
<comment type="caution">
    <text evidence="2">The sequence shown here is derived from an EMBL/GenBank/DDBJ whole genome shotgun (WGS) entry which is preliminary data.</text>
</comment>
<reference evidence="2" key="1">
    <citation type="submission" date="2023-10" db="EMBL/GenBank/DDBJ databases">
        <authorList>
            <person name="Chen Y."/>
            <person name="Shah S."/>
            <person name="Dougan E. K."/>
            <person name="Thang M."/>
            <person name="Chan C."/>
        </authorList>
    </citation>
    <scope>NUCLEOTIDE SEQUENCE [LARGE SCALE GENOMIC DNA]</scope>
</reference>
<accession>A0ABN9W9C6</accession>
<feature type="region of interest" description="Disordered" evidence="1">
    <location>
        <begin position="1"/>
        <end position="23"/>
    </location>
</feature>
<proteinExistence type="predicted"/>
<feature type="non-terminal residue" evidence="2">
    <location>
        <position position="1"/>
    </location>
</feature>
<feature type="non-terminal residue" evidence="2">
    <location>
        <position position="237"/>
    </location>
</feature>
<evidence type="ECO:0000313" key="2">
    <source>
        <dbReference type="EMBL" id="CAK0882801.1"/>
    </source>
</evidence>